<sequence length="299" mass="35285">MIDELVSVIVPSYNYEKYIIECLESIKNQEYKNIELIIVDDCSKDNSINLIKDFITSCEIANRFTNIKYIDHYENKGAHYTINEGIENAKGKYIAVINADDVYERNRFSKIIPRMKFEKVQIAFSSIEVIDSNSELAIGEEADNFRRIQKRICECGKVSHALMIENIAISTGNMIFTKELYKKLDGFKEYKYIHDWDFILRASIIQEPLYIEETNYYYRLHNNNSFRELGNIAEQEVNLVLSNFFEQIKSGKTTNPNVSKNVIQDIIKDTYLYKYWCEDNIFKLIINKIINFYNKFKQD</sequence>
<gene>
    <name evidence="2" type="ORF">KYD98_09175</name>
</gene>
<evidence type="ECO:0000313" key="2">
    <source>
        <dbReference type="EMBL" id="MBW6410266.1"/>
    </source>
</evidence>
<reference evidence="2 3" key="1">
    <citation type="submission" date="2021-07" db="EMBL/GenBank/DDBJ databases">
        <title>Clostridium weizhouense sp. nov., an anaerobic bacterium isolated from activated sludge of Petroleum wastewater.</title>
        <authorList>
            <person name="Li Q."/>
        </authorList>
    </citation>
    <scope>NUCLEOTIDE SEQUENCE [LARGE SCALE GENOMIC DNA]</scope>
    <source>
        <strain evidence="2 3">YB-6</strain>
    </source>
</reference>
<protein>
    <submittedName>
        <fullName evidence="2">Glycosyltransferase</fullName>
    </submittedName>
</protein>
<dbReference type="EMBL" id="JAHXPT010000006">
    <property type="protein sequence ID" value="MBW6410266.1"/>
    <property type="molecule type" value="Genomic_DNA"/>
</dbReference>
<organism evidence="2 3">
    <name type="scientific">Clostridium weizhouense</name>
    <dbReference type="NCBI Taxonomy" id="2859781"/>
    <lineage>
        <taxon>Bacteria</taxon>
        <taxon>Bacillati</taxon>
        <taxon>Bacillota</taxon>
        <taxon>Clostridia</taxon>
        <taxon>Eubacteriales</taxon>
        <taxon>Clostridiaceae</taxon>
        <taxon>Clostridium</taxon>
    </lineage>
</organism>
<dbReference type="Proteomes" id="UP001519921">
    <property type="component" value="Unassembled WGS sequence"/>
</dbReference>
<dbReference type="Pfam" id="PF00535">
    <property type="entry name" value="Glycos_transf_2"/>
    <property type="match status" value="1"/>
</dbReference>
<keyword evidence="3" id="KW-1185">Reference proteome</keyword>
<evidence type="ECO:0000313" key="3">
    <source>
        <dbReference type="Proteomes" id="UP001519921"/>
    </source>
</evidence>
<proteinExistence type="predicted"/>
<dbReference type="Gene3D" id="3.90.550.10">
    <property type="entry name" value="Spore Coat Polysaccharide Biosynthesis Protein SpsA, Chain A"/>
    <property type="match status" value="1"/>
</dbReference>
<accession>A0ABS7ARH2</accession>
<dbReference type="RefSeq" id="WP_219779438.1">
    <property type="nucleotide sequence ID" value="NZ_JAHXPT010000006.1"/>
</dbReference>
<comment type="caution">
    <text evidence="2">The sequence shown here is derived from an EMBL/GenBank/DDBJ whole genome shotgun (WGS) entry which is preliminary data.</text>
</comment>
<evidence type="ECO:0000259" key="1">
    <source>
        <dbReference type="Pfam" id="PF00535"/>
    </source>
</evidence>
<dbReference type="PANTHER" id="PTHR22916">
    <property type="entry name" value="GLYCOSYLTRANSFERASE"/>
    <property type="match status" value="1"/>
</dbReference>
<dbReference type="InterPro" id="IPR001173">
    <property type="entry name" value="Glyco_trans_2-like"/>
</dbReference>
<feature type="domain" description="Glycosyltransferase 2-like" evidence="1">
    <location>
        <begin position="7"/>
        <end position="140"/>
    </location>
</feature>
<dbReference type="PANTHER" id="PTHR22916:SF3">
    <property type="entry name" value="UDP-GLCNAC:BETAGAL BETA-1,3-N-ACETYLGLUCOSAMINYLTRANSFERASE-LIKE PROTEIN 1"/>
    <property type="match status" value="1"/>
</dbReference>
<dbReference type="SUPFAM" id="SSF53448">
    <property type="entry name" value="Nucleotide-diphospho-sugar transferases"/>
    <property type="match status" value="1"/>
</dbReference>
<dbReference type="InterPro" id="IPR029044">
    <property type="entry name" value="Nucleotide-diphossugar_trans"/>
</dbReference>
<name>A0ABS7ARH2_9CLOT</name>